<evidence type="ECO:0000256" key="1">
    <source>
        <dbReference type="ARBA" id="ARBA00023015"/>
    </source>
</evidence>
<evidence type="ECO:0000313" key="6">
    <source>
        <dbReference type="EMBL" id="GAA4025340.1"/>
    </source>
</evidence>
<dbReference type="InterPro" id="IPR036390">
    <property type="entry name" value="WH_DNA-bd_sf"/>
</dbReference>
<dbReference type="InterPro" id="IPR008920">
    <property type="entry name" value="TF_FadR/GntR_C"/>
</dbReference>
<dbReference type="InterPro" id="IPR011711">
    <property type="entry name" value="GntR_C"/>
</dbReference>
<keyword evidence="3" id="KW-0804">Transcription</keyword>
<evidence type="ECO:0000256" key="4">
    <source>
        <dbReference type="SAM" id="MobiDB-lite"/>
    </source>
</evidence>
<keyword evidence="2" id="KW-0238">DNA-binding</keyword>
<evidence type="ECO:0000313" key="7">
    <source>
        <dbReference type="Proteomes" id="UP001500456"/>
    </source>
</evidence>
<dbReference type="Gene3D" id="1.20.120.530">
    <property type="entry name" value="GntR ligand-binding domain-like"/>
    <property type="match status" value="1"/>
</dbReference>
<comment type="caution">
    <text evidence="6">The sequence shown here is derived from an EMBL/GenBank/DDBJ whole genome shotgun (WGS) entry which is preliminary data.</text>
</comment>
<keyword evidence="1" id="KW-0805">Transcription regulation</keyword>
<dbReference type="SMART" id="SM00345">
    <property type="entry name" value="HTH_GNTR"/>
    <property type="match status" value="1"/>
</dbReference>
<sequence>MNVDRQHQGRAAHEARDPSYGNAAGPPSGGGYRCSMTDSSRSLSESAYARLTHLITRCVLSPGEWVTEKQLAEMTGLGLGPVRTAMARLRHDGLLIAVPRVGYRVSPITIDDVTDLFDTWAIVAPAIVDLAFKRATDQQIDEFEAKVRELARRVQDGQEWEHEMGDLAFGLLVGMTRSRRLADIYERLHIDVARCFRVAAVQGTKLTGVTGAPEEIVAMMRRRNHEEAVSRACALVESTRELVLGVLHSSPGIADAELRFPVRPA</sequence>
<dbReference type="Gene3D" id="1.10.10.10">
    <property type="entry name" value="Winged helix-like DNA-binding domain superfamily/Winged helix DNA-binding domain"/>
    <property type="match status" value="1"/>
</dbReference>
<dbReference type="EMBL" id="BAAAZX010000037">
    <property type="protein sequence ID" value="GAA4025340.1"/>
    <property type="molecule type" value="Genomic_DNA"/>
</dbReference>
<dbReference type="PANTHER" id="PTHR43537">
    <property type="entry name" value="TRANSCRIPTIONAL REGULATOR, GNTR FAMILY"/>
    <property type="match status" value="1"/>
</dbReference>
<feature type="region of interest" description="Disordered" evidence="4">
    <location>
        <begin position="1"/>
        <end position="37"/>
    </location>
</feature>
<dbReference type="PROSITE" id="PS50949">
    <property type="entry name" value="HTH_GNTR"/>
    <property type="match status" value="1"/>
</dbReference>
<gene>
    <name evidence="6" type="ORF">GCM10022232_83500</name>
</gene>
<reference evidence="7" key="1">
    <citation type="journal article" date="2019" name="Int. J. Syst. Evol. Microbiol.">
        <title>The Global Catalogue of Microorganisms (GCM) 10K type strain sequencing project: providing services to taxonomists for standard genome sequencing and annotation.</title>
        <authorList>
            <consortium name="The Broad Institute Genomics Platform"/>
            <consortium name="The Broad Institute Genome Sequencing Center for Infectious Disease"/>
            <person name="Wu L."/>
            <person name="Ma J."/>
        </authorList>
    </citation>
    <scope>NUCLEOTIDE SEQUENCE [LARGE SCALE GENOMIC DNA]</scope>
    <source>
        <strain evidence="7">JCM 16924</strain>
    </source>
</reference>
<dbReference type="SUPFAM" id="SSF46785">
    <property type="entry name" value="Winged helix' DNA-binding domain"/>
    <property type="match status" value="1"/>
</dbReference>
<feature type="domain" description="HTH gntR-type" evidence="5">
    <location>
        <begin position="41"/>
        <end position="108"/>
    </location>
</feature>
<dbReference type="SUPFAM" id="SSF48008">
    <property type="entry name" value="GntR ligand-binding domain-like"/>
    <property type="match status" value="1"/>
</dbReference>
<dbReference type="InterPro" id="IPR000524">
    <property type="entry name" value="Tscrpt_reg_HTH_GntR"/>
</dbReference>
<organism evidence="6 7">
    <name type="scientific">Streptomyces plumbiresistens</name>
    <dbReference type="NCBI Taxonomy" id="511811"/>
    <lineage>
        <taxon>Bacteria</taxon>
        <taxon>Bacillati</taxon>
        <taxon>Actinomycetota</taxon>
        <taxon>Actinomycetes</taxon>
        <taxon>Kitasatosporales</taxon>
        <taxon>Streptomycetaceae</taxon>
        <taxon>Streptomyces</taxon>
    </lineage>
</organism>
<evidence type="ECO:0000259" key="5">
    <source>
        <dbReference type="PROSITE" id="PS50949"/>
    </source>
</evidence>
<evidence type="ECO:0000256" key="2">
    <source>
        <dbReference type="ARBA" id="ARBA00023125"/>
    </source>
</evidence>
<dbReference type="PANTHER" id="PTHR43537:SF5">
    <property type="entry name" value="UXU OPERON TRANSCRIPTIONAL REGULATOR"/>
    <property type="match status" value="1"/>
</dbReference>
<feature type="compositionally biased region" description="Basic and acidic residues" evidence="4">
    <location>
        <begin position="1"/>
        <end position="17"/>
    </location>
</feature>
<dbReference type="Proteomes" id="UP001500456">
    <property type="component" value="Unassembled WGS sequence"/>
</dbReference>
<accession>A0ABP7TEX8</accession>
<dbReference type="InterPro" id="IPR036388">
    <property type="entry name" value="WH-like_DNA-bd_sf"/>
</dbReference>
<proteinExistence type="predicted"/>
<evidence type="ECO:0000256" key="3">
    <source>
        <dbReference type="ARBA" id="ARBA00023163"/>
    </source>
</evidence>
<dbReference type="Pfam" id="PF07729">
    <property type="entry name" value="FCD"/>
    <property type="match status" value="1"/>
</dbReference>
<dbReference type="Pfam" id="PF00392">
    <property type="entry name" value="GntR"/>
    <property type="match status" value="1"/>
</dbReference>
<keyword evidence="7" id="KW-1185">Reference proteome</keyword>
<protein>
    <submittedName>
        <fullName evidence="6">GntR family transcriptional regulator</fullName>
    </submittedName>
</protein>
<name>A0ABP7TEX8_9ACTN</name>